<evidence type="ECO:0000259" key="2">
    <source>
        <dbReference type="Pfam" id="PF00656"/>
    </source>
</evidence>
<dbReference type="GO" id="GO:0006508">
    <property type="term" value="P:proteolysis"/>
    <property type="evidence" value="ECO:0007669"/>
    <property type="project" value="InterPro"/>
</dbReference>
<dbReference type="EMBL" id="CAADFQ010000048">
    <property type="protein sequence ID" value="VFK33565.1"/>
    <property type="molecule type" value="Genomic_DNA"/>
</dbReference>
<dbReference type="GO" id="GO:0004197">
    <property type="term" value="F:cysteine-type endopeptidase activity"/>
    <property type="evidence" value="ECO:0007669"/>
    <property type="project" value="InterPro"/>
</dbReference>
<feature type="region of interest" description="Disordered" evidence="1">
    <location>
        <begin position="434"/>
        <end position="520"/>
    </location>
</feature>
<dbReference type="PANTHER" id="PTHR23150:SF35">
    <property type="entry name" value="BLL6746 PROTEIN"/>
    <property type="match status" value="1"/>
</dbReference>
<feature type="domain" description="Sulfatase-modifying factor enzyme-like" evidence="3">
    <location>
        <begin position="592"/>
        <end position="831"/>
    </location>
</feature>
<dbReference type="Pfam" id="PF03781">
    <property type="entry name" value="FGE-sulfatase"/>
    <property type="match status" value="1"/>
</dbReference>
<dbReference type="GO" id="GO:0120147">
    <property type="term" value="F:formylglycine-generating oxidase activity"/>
    <property type="evidence" value="ECO:0007669"/>
    <property type="project" value="TreeGrafter"/>
</dbReference>
<feature type="domain" description="PEGA" evidence="4">
    <location>
        <begin position="489"/>
        <end position="532"/>
    </location>
</feature>
<dbReference type="NCBIfam" id="NF047832">
    <property type="entry name" value="caspase_w_EACC1"/>
    <property type="match status" value="1"/>
</dbReference>
<dbReference type="PROSITE" id="PS00018">
    <property type="entry name" value="EF_HAND_1"/>
    <property type="match status" value="1"/>
</dbReference>
<dbReference type="InterPro" id="IPR011600">
    <property type="entry name" value="Pept_C14_caspase"/>
</dbReference>
<organism evidence="5">
    <name type="scientific">Candidatus Kentrum sp. MB</name>
    <dbReference type="NCBI Taxonomy" id="2138164"/>
    <lineage>
        <taxon>Bacteria</taxon>
        <taxon>Pseudomonadati</taxon>
        <taxon>Pseudomonadota</taxon>
        <taxon>Gammaproteobacteria</taxon>
        <taxon>Candidatus Kentrum</taxon>
    </lineage>
</organism>
<protein>
    <submittedName>
        <fullName evidence="5">Formylglycine-generating enzyme, required for sulfatase activity, contains SUMF1/FGE domain</fullName>
    </submittedName>
</protein>
<evidence type="ECO:0000313" key="5">
    <source>
        <dbReference type="EMBL" id="VFK33565.1"/>
    </source>
</evidence>
<sequence>MEKHALLIGVSRYPATALSPLPAAVNDIRALDQVLAHPEIGGFPTANVTLLENPGRVGMETAIERLFAGRDPDDLTLLYFSGHGLKDDTGRLYLATSETRKHPNGELLRTTALPASDIHDNMERSHSQRQVIILDSCFSGVTPNDLLVSDGSSLDIQGQLGGRGRAILTAATASRYAFEKEDKKLSLYTQFLIRGIKTGEADHDDNGVVTVGEIHNYAQQQIRAVQPDMRPRLYPGEGGGDIHVAQVPPAQRYARAVTRALDNRGNIAIAADSNLEDWRNRLGLNTARYTAIESDVTAKHQKAFQEKRQKYADTIREVLQAGKNFADEATHLDKHRKELGLTEEDAQEIQDKVHQEELLGKWGIVISIWIIVKKVLDSYVLKVVNPIVAIIGLISALLTIYLFINTNPNPGNQGDNQPSPSVASNTNTEIERNNEVAELTNPPVDWAGSKSVAKQDDTPGPNLAPSGTPPPRPISSDSAAPPPPAPARLIVRSNVSGDTVTIDGQPVGPTGPEPHELPAGPYTVQVEKKGYSRSHAVRGDAYTPYSQPESSRESKFGMHSHAQRGNEERGKAPVPVAGQTFQDRLKDGALGPRMVVIPAGEFLMGSPLTEKERDGNEDPRHRVRIARPFALGVTEITFADYNRFARATNRKPPADQGWGRGQRPVINVSWRDAVAYAEWLSDQTGQRYRLPTEAEWEYAARAGTTTPFSTGKCISTDQANYDGNHDYAGCGVGTGVYLRKTVPAGTLPANPWGLHEMHGNVWEWAADCQHSNYKGAPADGSAWVQEKDQNCFRRVLRGGSWSDGLWELRSANRFKNGLGNALYNVGFRLAREL</sequence>
<evidence type="ECO:0000259" key="3">
    <source>
        <dbReference type="Pfam" id="PF03781"/>
    </source>
</evidence>
<feature type="region of interest" description="Disordered" evidence="1">
    <location>
        <begin position="532"/>
        <end position="574"/>
    </location>
</feature>
<dbReference type="InterPro" id="IPR042095">
    <property type="entry name" value="SUMF_sf"/>
</dbReference>
<dbReference type="InterPro" id="IPR013229">
    <property type="entry name" value="PEGA"/>
</dbReference>
<dbReference type="InterPro" id="IPR051043">
    <property type="entry name" value="Sulfatase_Mod_Factor_Kinase"/>
</dbReference>
<dbReference type="Pfam" id="PF08308">
    <property type="entry name" value="PEGA"/>
    <property type="match status" value="1"/>
</dbReference>
<dbReference type="InterPro" id="IPR005532">
    <property type="entry name" value="SUMF_dom"/>
</dbReference>
<evidence type="ECO:0000313" key="6">
    <source>
        <dbReference type="EMBL" id="VFK76689.1"/>
    </source>
</evidence>
<dbReference type="EMBL" id="CAADGH010000069">
    <property type="protein sequence ID" value="VFK76689.1"/>
    <property type="molecule type" value="Genomic_DNA"/>
</dbReference>
<evidence type="ECO:0000256" key="1">
    <source>
        <dbReference type="SAM" id="MobiDB-lite"/>
    </source>
</evidence>
<dbReference type="Gene3D" id="3.40.50.1460">
    <property type="match status" value="1"/>
</dbReference>
<accession>A0A450XWB3</accession>
<dbReference type="InterPro" id="IPR018247">
    <property type="entry name" value="EF_Hand_1_Ca_BS"/>
</dbReference>
<evidence type="ECO:0000259" key="4">
    <source>
        <dbReference type="Pfam" id="PF08308"/>
    </source>
</evidence>
<dbReference type="Gene3D" id="3.90.1580.10">
    <property type="entry name" value="paralog of FGE (formylglycine-generating enzyme)"/>
    <property type="match status" value="1"/>
</dbReference>
<gene>
    <name evidence="6" type="ORF">BECKMB1821H_GA0114242_10697</name>
    <name evidence="5" type="ORF">BECKMB1821I_GA0114274_104810</name>
</gene>
<dbReference type="AlphaFoldDB" id="A0A450XWB3"/>
<feature type="domain" description="Peptidase C14 caspase" evidence="2">
    <location>
        <begin position="3"/>
        <end position="223"/>
    </location>
</feature>
<reference evidence="5" key="1">
    <citation type="submission" date="2019-02" db="EMBL/GenBank/DDBJ databases">
        <authorList>
            <person name="Gruber-Vodicka R. H."/>
            <person name="Seah K. B. B."/>
        </authorList>
    </citation>
    <scope>NUCLEOTIDE SEQUENCE</scope>
    <source>
        <strain evidence="6">BECK_BZ198</strain>
        <strain evidence="5">BECK_BZ199</strain>
    </source>
</reference>
<proteinExistence type="predicted"/>
<dbReference type="Pfam" id="PF00656">
    <property type="entry name" value="Peptidase_C14"/>
    <property type="match status" value="1"/>
</dbReference>
<dbReference type="SUPFAM" id="SSF52129">
    <property type="entry name" value="Caspase-like"/>
    <property type="match status" value="1"/>
</dbReference>
<dbReference type="SUPFAM" id="SSF56436">
    <property type="entry name" value="C-type lectin-like"/>
    <property type="match status" value="1"/>
</dbReference>
<dbReference type="PANTHER" id="PTHR23150">
    <property type="entry name" value="SULFATASE MODIFYING FACTOR 1, 2"/>
    <property type="match status" value="1"/>
</dbReference>
<dbReference type="InterPro" id="IPR016187">
    <property type="entry name" value="CTDL_fold"/>
</dbReference>
<dbReference type="InterPro" id="IPR029030">
    <property type="entry name" value="Caspase-like_dom_sf"/>
</dbReference>
<name>A0A450XWB3_9GAMM</name>